<dbReference type="SUPFAM" id="SSF55120">
    <property type="entry name" value="Pseudouridine synthase"/>
    <property type="match status" value="1"/>
</dbReference>
<keyword evidence="5" id="KW-0694">RNA-binding</keyword>
<dbReference type="InterPro" id="IPR036986">
    <property type="entry name" value="S4_RNA-bd_sf"/>
</dbReference>
<dbReference type="Gene3D" id="3.10.290.10">
    <property type="entry name" value="RNA-binding S4 domain"/>
    <property type="match status" value="1"/>
</dbReference>
<dbReference type="Proteomes" id="UP000611762">
    <property type="component" value="Unassembled WGS sequence"/>
</dbReference>
<dbReference type="AlphaFoldDB" id="A0A926HYD4"/>
<evidence type="ECO:0000256" key="5">
    <source>
        <dbReference type="PROSITE-ProRule" id="PRU00182"/>
    </source>
</evidence>
<dbReference type="GO" id="GO:0000455">
    <property type="term" value="P:enzyme-directed rRNA pseudouridine synthesis"/>
    <property type="evidence" value="ECO:0007669"/>
    <property type="project" value="UniProtKB-ARBA"/>
</dbReference>
<proteinExistence type="inferred from homology"/>
<dbReference type="EC" id="5.4.99.-" evidence="6"/>
<dbReference type="PANTHER" id="PTHR21600:SF87">
    <property type="entry name" value="RNA PSEUDOURIDYLATE SYNTHASE DOMAIN-CONTAINING PROTEIN 1"/>
    <property type="match status" value="1"/>
</dbReference>
<dbReference type="InterPro" id="IPR002942">
    <property type="entry name" value="S4_RNA-bd"/>
</dbReference>
<comment type="similarity">
    <text evidence="2 6">Belongs to the pseudouridine synthase RluA family.</text>
</comment>
<dbReference type="EMBL" id="JACRSU010000001">
    <property type="protein sequence ID" value="MBC8540020.1"/>
    <property type="molecule type" value="Genomic_DNA"/>
</dbReference>
<sequence>MKQFTITKNDAGQRLDKYLIKTLKTMPKSLVYKSLRKKKVKINGKRITDGGLMLYEGDVLEAYINDEFFELKDSENEFLLLTSASLDIVYEDENILLANKPQGLSVHSDETGSPDTLINRIQKYLYDKGEYDPGQDRTFAPALAHRIDRNTQGLVLAAKNAEALRVLCEKIKQKEIKKYYLCIVCGHLPEPSATLRAYHRKDETTKQAKIFDRPAPGAKEIITKYKVVKRFKNHDLAEVLLVTGRTHQIRAHMAHIGHPLFGDGKYGRPDKTLSQTRQALIAYKIRFDFQTDAGVLSYLKGMELKVKNPVLCEADIENQL</sequence>
<dbReference type="InterPro" id="IPR050188">
    <property type="entry name" value="RluA_PseudoU_synthase"/>
</dbReference>
<evidence type="ECO:0000256" key="1">
    <source>
        <dbReference type="ARBA" id="ARBA00000073"/>
    </source>
</evidence>
<reference evidence="8" key="1">
    <citation type="submission" date="2020-08" db="EMBL/GenBank/DDBJ databases">
        <title>Genome public.</title>
        <authorList>
            <person name="Liu C."/>
            <person name="Sun Q."/>
        </authorList>
    </citation>
    <scope>NUCLEOTIDE SEQUENCE</scope>
    <source>
        <strain evidence="8">H8</strain>
    </source>
</reference>
<keyword evidence="3 6" id="KW-0413">Isomerase</keyword>
<feature type="active site" evidence="4">
    <location>
        <position position="148"/>
    </location>
</feature>
<evidence type="ECO:0000256" key="4">
    <source>
        <dbReference type="PIRSR" id="PIRSR606225-1"/>
    </source>
</evidence>
<evidence type="ECO:0000259" key="7">
    <source>
        <dbReference type="SMART" id="SM00363"/>
    </source>
</evidence>
<evidence type="ECO:0000256" key="6">
    <source>
        <dbReference type="RuleBase" id="RU362028"/>
    </source>
</evidence>
<dbReference type="PANTHER" id="PTHR21600">
    <property type="entry name" value="MITOCHONDRIAL RNA PSEUDOURIDINE SYNTHASE"/>
    <property type="match status" value="1"/>
</dbReference>
<protein>
    <recommendedName>
        <fullName evidence="6">Pseudouridine synthase</fullName>
        <ecNumber evidence="6">5.4.99.-</ecNumber>
    </recommendedName>
</protein>
<evidence type="ECO:0000313" key="9">
    <source>
        <dbReference type="Proteomes" id="UP000611762"/>
    </source>
</evidence>
<comment type="caution">
    <text evidence="8">The sequence shown here is derived from an EMBL/GenBank/DDBJ whole genome shotgun (WGS) entry which is preliminary data.</text>
</comment>
<feature type="domain" description="RNA-binding S4" evidence="7">
    <location>
        <begin position="13"/>
        <end position="75"/>
    </location>
</feature>
<dbReference type="SMART" id="SM00363">
    <property type="entry name" value="S4"/>
    <property type="match status" value="1"/>
</dbReference>
<dbReference type="Pfam" id="PF00849">
    <property type="entry name" value="PseudoU_synth_2"/>
    <property type="match status" value="1"/>
</dbReference>
<dbReference type="Gene3D" id="3.30.2350.10">
    <property type="entry name" value="Pseudouridine synthase"/>
    <property type="match status" value="1"/>
</dbReference>
<evidence type="ECO:0000256" key="2">
    <source>
        <dbReference type="ARBA" id="ARBA00010876"/>
    </source>
</evidence>
<dbReference type="CDD" id="cd00165">
    <property type="entry name" value="S4"/>
    <property type="match status" value="1"/>
</dbReference>
<dbReference type="CDD" id="cd02869">
    <property type="entry name" value="PseudoU_synth_RluA_like"/>
    <property type="match status" value="1"/>
</dbReference>
<gene>
    <name evidence="8" type="ORF">H8698_03385</name>
</gene>
<dbReference type="NCBIfam" id="TIGR00005">
    <property type="entry name" value="rluA_subfam"/>
    <property type="match status" value="1"/>
</dbReference>
<dbReference type="RefSeq" id="WP_249311155.1">
    <property type="nucleotide sequence ID" value="NZ_JACRSU010000001.1"/>
</dbReference>
<dbReference type="InterPro" id="IPR006145">
    <property type="entry name" value="PsdUridine_synth_RsuA/RluA"/>
</dbReference>
<evidence type="ECO:0000313" key="8">
    <source>
        <dbReference type="EMBL" id="MBC8540020.1"/>
    </source>
</evidence>
<dbReference type="InterPro" id="IPR006225">
    <property type="entry name" value="PsdUridine_synth_RluC/D"/>
</dbReference>
<name>A0A926HYD4_9FIRM</name>
<comment type="catalytic activity">
    <reaction evidence="1 6">
        <text>a uridine in RNA = a pseudouridine in RNA</text>
        <dbReference type="Rhea" id="RHEA:48348"/>
        <dbReference type="Rhea" id="RHEA-COMP:12068"/>
        <dbReference type="Rhea" id="RHEA-COMP:12069"/>
        <dbReference type="ChEBI" id="CHEBI:65314"/>
        <dbReference type="ChEBI" id="CHEBI:65315"/>
    </reaction>
</comment>
<dbReference type="PROSITE" id="PS50889">
    <property type="entry name" value="S4"/>
    <property type="match status" value="1"/>
</dbReference>
<accession>A0A926HYD4</accession>
<keyword evidence="9" id="KW-1185">Reference proteome</keyword>
<comment type="function">
    <text evidence="6">Responsible for synthesis of pseudouridine from uracil.</text>
</comment>
<dbReference type="GO" id="GO:0120159">
    <property type="term" value="F:rRNA pseudouridine synthase activity"/>
    <property type="evidence" value="ECO:0007669"/>
    <property type="project" value="UniProtKB-ARBA"/>
</dbReference>
<organism evidence="8 9">
    <name type="scientific">Congzhengia minquanensis</name>
    <dbReference type="NCBI Taxonomy" id="2763657"/>
    <lineage>
        <taxon>Bacteria</taxon>
        <taxon>Bacillati</taxon>
        <taxon>Bacillota</taxon>
        <taxon>Clostridia</taxon>
        <taxon>Eubacteriales</taxon>
        <taxon>Oscillospiraceae</taxon>
        <taxon>Congzhengia</taxon>
    </lineage>
</organism>
<dbReference type="SUPFAM" id="SSF55174">
    <property type="entry name" value="Alpha-L RNA-binding motif"/>
    <property type="match status" value="1"/>
</dbReference>
<dbReference type="GO" id="GO:0003723">
    <property type="term" value="F:RNA binding"/>
    <property type="evidence" value="ECO:0007669"/>
    <property type="project" value="UniProtKB-KW"/>
</dbReference>
<evidence type="ECO:0000256" key="3">
    <source>
        <dbReference type="ARBA" id="ARBA00023235"/>
    </source>
</evidence>
<dbReference type="InterPro" id="IPR020103">
    <property type="entry name" value="PsdUridine_synth_cat_dom_sf"/>
</dbReference>